<dbReference type="Proteomes" id="UP000039865">
    <property type="component" value="Unassembled WGS sequence"/>
</dbReference>
<feature type="coiled-coil region" evidence="1">
    <location>
        <begin position="801"/>
        <end position="844"/>
    </location>
</feature>
<dbReference type="Gene3D" id="1.20.58.1980">
    <property type="match status" value="1"/>
</dbReference>
<dbReference type="InterPro" id="IPR001752">
    <property type="entry name" value="Kinesin_motor_dom"/>
</dbReference>
<dbReference type="InParanoid" id="A0A078A0F2"/>
<dbReference type="Pfam" id="PF00225">
    <property type="entry name" value="Kinesin"/>
    <property type="match status" value="2"/>
</dbReference>
<keyword evidence="5" id="KW-1185">Reference proteome</keyword>
<feature type="compositionally biased region" description="Polar residues" evidence="2">
    <location>
        <begin position="65"/>
        <end position="76"/>
    </location>
</feature>
<dbReference type="Gene3D" id="3.40.850.10">
    <property type="entry name" value="Kinesin motor domain"/>
    <property type="match status" value="1"/>
</dbReference>
<feature type="region of interest" description="Disordered" evidence="2">
    <location>
        <begin position="60"/>
        <end position="118"/>
    </location>
</feature>
<name>A0A078A0F2_STYLE</name>
<evidence type="ECO:0000256" key="2">
    <source>
        <dbReference type="SAM" id="MobiDB-lite"/>
    </source>
</evidence>
<evidence type="ECO:0000256" key="1">
    <source>
        <dbReference type="SAM" id="Coils"/>
    </source>
</evidence>
<dbReference type="InterPro" id="IPR036961">
    <property type="entry name" value="Kinesin_motor_dom_sf"/>
</dbReference>
<dbReference type="SUPFAM" id="SSF52540">
    <property type="entry name" value="P-loop containing nucleoside triphosphate hydrolases"/>
    <property type="match status" value="1"/>
</dbReference>
<feature type="coiled-coil region" evidence="1">
    <location>
        <begin position="515"/>
        <end position="605"/>
    </location>
</feature>
<feature type="compositionally biased region" description="Basic and acidic residues" evidence="2">
    <location>
        <begin position="100"/>
        <end position="109"/>
    </location>
</feature>
<dbReference type="GO" id="GO:0008017">
    <property type="term" value="F:microtubule binding"/>
    <property type="evidence" value="ECO:0007669"/>
    <property type="project" value="InterPro"/>
</dbReference>
<dbReference type="EMBL" id="CCKQ01004471">
    <property type="protein sequence ID" value="CDW75630.1"/>
    <property type="molecule type" value="Genomic_DNA"/>
</dbReference>
<feature type="compositionally biased region" description="Basic residues" evidence="2">
    <location>
        <begin position="79"/>
        <end position="98"/>
    </location>
</feature>
<feature type="coiled-coil region" evidence="1">
    <location>
        <begin position="889"/>
        <end position="930"/>
    </location>
</feature>
<keyword evidence="1" id="KW-0175">Coiled coil</keyword>
<dbReference type="SMART" id="SM00129">
    <property type="entry name" value="KISc"/>
    <property type="match status" value="1"/>
</dbReference>
<feature type="region of interest" description="Disordered" evidence="2">
    <location>
        <begin position="768"/>
        <end position="788"/>
    </location>
</feature>
<reference evidence="4 5" key="1">
    <citation type="submission" date="2014-06" db="EMBL/GenBank/DDBJ databases">
        <authorList>
            <person name="Swart Estienne"/>
        </authorList>
    </citation>
    <scope>NUCLEOTIDE SEQUENCE [LARGE SCALE GENOMIC DNA]</scope>
    <source>
        <strain evidence="4 5">130c</strain>
    </source>
</reference>
<organism evidence="4 5">
    <name type="scientific">Stylonychia lemnae</name>
    <name type="common">Ciliate</name>
    <dbReference type="NCBI Taxonomy" id="5949"/>
    <lineage>
        <taxon>Eukaryota</taxon>
        <taxon>Sar</taxon>
        <taxon>Alveolata</taxon>
        <taxon>Ciliophora</taxon>
        <taxon>Intramacronucleata</taxon>
        <taxon>Spirotrichea</taxon>
        <taxon>Stichotrichia</taxon>
        <taxon>Sporadotrichida</taxon>
        <taxon>Oxytrichidae</taxon>
        <taxon>Stylonychinae</taxon>
        <taxon>Stylonychia</taxon>
    </lineage>
</organism>
<gene>
    <name evidence="4" type="primary">Contig6717.g7184</name>
    <name evidence="4" type="ORF">STYLEM_4622</name>
</gene>
<protein>
    <submittedName>
        <fullName evidence="4">Chromosome-associated kinesin kif4a</fullName>
    </submittedName>
</protein>
<sequence length="998" mass="117106">MREQQYQQNQLLIPETFQYNIDDNVSHYGPVQTLHTISENTLEHSQTVSIYGQNQLSSRLSQLQKSPGVSSNQLQTGKNSKRKSGKKSSSSLRKRISSRNKQDESREETLSLITSADEEDEEIELRVQRKELREQDFRDYLELYKPPTTRKHNPYFKTFCVIQPRQPSQNFDLDQSDCIRVSRHDKTVYFSGQQRNGAPGENYQFQFDQILDHQITNESEYHHSVKNLIRPAISSMQAFEQIQLYKEFVSGVSQTVCVCGPQFGGKTTFLFGHPEPNQIQQNTFNYILIEYLFAELKQQSESYDYAVKLGIVEVDQKIQELNDLIEFPNSPNLEVILKTGIIQNITEQYVSTMEDIEQVYAKAFQNRKSKDQQTVMIAQFTLVQMINHQEKEGFHTQRKSYLRIFEGTQLNNTIYDQFAYHILSKPLNGYYVSLRDSILTRTLMDAFGGNQQMSMILCLNPSVKYQHDTLQSLKLTIIAQDEYFNKVRIVKQVNYQDHINIDFQDSSHTKEINYNSELEEQLEMERKDRKRNELRFKKLMEKYQEQASELKDLKKQILDLNGKNEELTFANFRFNEKILDTMDKLHMAEEEVKQMNIQMASQDMKLTEVFQILYGPQDQQQTDYITQTTVKEEQSLSIQLAKTSIAEDNLINRVAANPYVKEDILEMIRDMDKQDQVDSLKLTVALTDKNIGWEQQFVQDKTKQKQGIQYGQVRYDSMKPEDLDLSSSILSVEERLEEQVKELQQLVGSQEIQIKHLKNQLEAYRIDENNSTRSNQSINDREQNGVNKYSAGGSFKDQKLIHNLENRLVMLEQRILQIQSQKEMVEAELRLMTVKQQKQQQEWQRKYQDQDGQIRSLTLSLQKYISDSNLMKVDFSTLQLAHRAQDKKNQELIEAFNKEREELERLKRVLRKTNENLAELEYMNDSTKNQYREESVSGFRGSSSNLLTRKNSIALRLSQSIRDAESYQTMELDKTKNYRRIIKLANKQPHQYHSVEQL</sequence>
<dbReference type="AlphaFoldDB" id="A0A078A0F2"/>
<dbReference type="GO" id="GO:0005524">
    <property type="term" value="F:ATP binding"/>
    <property type="evidence" value="ECO:0007669"/>
    <property type="project" value="InterPro"/>
</dbReference>
<dbReference type="InterPro" id="IPR027417">
    <property type="entry name" value="P-loop_NTPase"/>
</dbReference>
<evidence type="ECO:0000313" key="4">
    <source>
        <dbReference type="EMBL" id="CDW75630.1"/>
    </source>
</evidence>
<evidence type="ECO:0000313" key="5">
    <source>
        <dbReference type="Proteomes" id="UP000039865"/>
    </source>
</evidence>
<proteinExistence type="predicted"/>
<evidence type="ECO:0000259" key="3">
    <source>
        <dbReference type="SMART" id="SM00129"/>
    </source>
</evidence>
<feature type="domain" description="Kinesin motor" evidence="3">
    <location>
        <begin position="89"/>
        <end position="495"/>
    </location>
</feature>
<dbReference type="GO" id="GO:0007018">
    <property type="term" value="P:microtubule-based movement"/>
    <property type="evidence" value="ECO:0007669"/>
    <property type="project" value="InterPro"/>
</dbReference>
<dbReference type="GO" id="GO:0003777">
    <property type="term" value="F:microtubule motor activity"/>
    <property type="evidence" value="ECO:0007669"/>
    <property type="project" value="InterPro"/>
</dbReference>
<feature type="coiled-coil region" evidence="1">
    <location>
        <begin position="733"/>
        <end position="767"/>
    </location>
</feature>
<accession>A0A078A0F2</accession>